<protein>
    <submittedName>
        <fullName evidence="1">Uncharacterized protein</fullName>
    </submittedName>
</protein>
<organism evidence="1 2">
    <name type="scientific">Sphingobacterium pedocola</name>
    <dbReference type="NCBI Taxonomy" id="2082722"/>
    <lineage>
        <taxon>Bacteria</taxon>
        <taxon>Pseudomonadati</taxon>
        <taxon>Bacteroidota</taxon>
        <taxon>Sphingobacteriia</taxon>
        <taxon>Sphingobacteriales</taxon>
        <taxon>Sphingobacteriaceae</taxon>
        <taxon>Sphingobacterium</taxon>
    </lineage>
</organism>
<dbReference type="EMBL" id="PSKQ01000026">
    <property type="protein sequence ID" value="MBE8723061.1"/>
    <property type="molecule type" value="Genomic_DNA"/>
</dbReference>
<accession>A0ABR9TCH8</accession>
<sequence>MKFVKVTRQILCSLQEKGFNILASTNTLHEIPGTYIPKKVDDVWLFLEHWDFSGTILGSEGNELLVIEEALLTKQEKDLKGMVWIEDEDLFY</sequence>
<dbReference type="Proteomes" id="UP000618319">
    <property type="component" value="Unassembled WGS sequence"/>
</dbReference>
<keyword evidence="2" id="KW-1185">Reference proteome</keyword>
<gene>
    <name evidence="1" type="ORF">C4F40_20265</name>
</gene>
<dbReference type="RefSeq" id="WP_196941214.1">
    <property type="nucleotide sequence ID" value="NZ_MU158693.1"/>
</dbReference>
<evidence type="ECO:0000313" key="2">
    <source>
        <dbReference type="Proteomes" id="UP000618319"/>
    </source>
</evidence>
<reference evidence="1 2" key="1">
    <citation type="submission" date="2018-02" db="EMBL/GenBank/DDBJ databases">
        <title>Sphingobacterium KA21.</title>
        <authorList>
            <person name="Vasarhelyi B.M."/>
            <person name="Deshmukh S."/>
            <person name="Balint B."/>
            <person name="Kukolya J."/>
        </authorList>
    </citation>
    <scope>NUCLEOTIDE SEQUENCE [LARGE SCALE GENOMIC DNA]</scope>
    <source>
        <strain evidence="1 2">Ka21</strain>
    </source>
</reference>
<comment type="caution">
    <text evidence="1">The sequence shown here is derived from an EMBL/GenBank/DDBJ whole genome shotgun (WGS) entry which is preliminary data.</text>
</comment>
<evidence type="ECO:0000313" key="1">
    <source>
        <dbReference type="EMBL" id="MBE8723061.1"/>
    </source>
</evidence>
<proteinExistence type="predicted"/>
<name>A0ABR9TCH8_9SPHI</name>